<name>A0A2H1VIN9_SPOFR</name>
<proteinExistence type="predicted"/>
<gene>
    <name evidence="1" type="ORF">SFRICE_019384</name>
</gene>
<dbReference type="EMBL" id="ODYU01002524">
    <property type="protein sequence ID" value="SOQ40124.1"/>
    <property type="molecule type" value="Genomic_DNA"/>
</dbReference>
<accession>A0A2H1VIN9</accession>
<evidence type="ECO:0000313" key="1">
    <source>
        <dbReference type="EMBL" id="SOQ40124.1"/>
    </source>
</evidence>
<organism evidence="1">
    <name type="scientific">Spodoptera frugiperda</name>
    <name type="common">Fall armyworm</name>
    <dbReference type="NCBI Taxonomy" id="7108"/>
    <lineage>
        <taxon>Eukaryota</taxon>
        <taxon>Metazoa</taxon>
        <taxon>Ecdysozoa</taxon>
        <taxon>Arthropoda</taxon>
        <taxon>Hexapoda</taxon>
        <taxon>Insecta</taxon>
        <taxon>Pterygota</taxon>
        <taxon>Neoptera</taxon>
        <taxon>Endopterygota</taxon>
        <taxon>Lepidoptera</taxon>
        <taxon>Glossata</taxon>
        <taxon>Ditrysia</taxon>
        <taxon>Noctuoidea</taxon>
        <taxon>Noctuidae</taxon>
        <taxon>Amphipyrinae</taxon>
        <taxon>Spodoptera</taxon>
    </lineage>
</organism>
<reference evidence="1" key="1">
    <citation type="submission" date="2016-07" db="EMBL/GenBank/DDBJ databases">
        <authorList>
            <person name="Bretaudeau A."/>
        </authorList>
    </citation>
    <scope>NUCLEOTIDE SEQUENCE</scope>
    <source>
        <strain evidence="1">Rice</strain>
        <tissue evidence="1">Whole body</tissue>
    </source>
</reference>
<protein>
    <submittedName>
        <fullName evidence="1">SFRICE_019384</fullName>
    </submittedName>
</protein>
<sequence length="62" mass="7221">MKSPLLFSKPRRKLFACSSSVGNEWKWWAACVCGHSTVRFHLAAKGRCSRNKCFIISYKRKR</sequence>
<dbReference type="AlphaFoldDB" id="A0A2H1VIN9"/>